<name>F0WIV5_9STRA</name>
<feature type="domain" description="DDE-1" evidence="1">
    <location>
        <begin position="4"/>
        <end position="94"/>
    </location>
</feature>
<dbReference type="GO" id="GO:0003676">
    <property type="term" value="F:nucleic acid binding"/>
    <property type="evidence" value="ECO:0007669"/>
    <property type="project" value="InterPro"/>
</dbReference>
<evidence type="ECO:0000313" key="2">
    <source>
        <dbReference type="EMBL" id="CCA21199.1"/>
    </source>
</evidence>
<proteinExistence type="predicted"/>
<protein>
    <submittedName>
        <fullName evidence="2">Uncharacterized protein AlNc14C114G6490</fullName>
    </submittedName>
</protein>
<dbReference type="Pfam" id="PF03184">
    <property type="entry name" value="DDE_1"/>
    <property type="match status" value="1"/>
</dbReference>
<reference evidence="2" key="2">
    <citation type="submission" date="2011-02" db="EMBL/GenBank/DDBJ databases">
        <authorList>
            <person name="MacLean D."/>
        </authorList>
    </citation>
    <scope>NUCLEOTIDE SEQUENCE</scope>
</reference>
<dbReference type="EMBL" id="FR824159">
    <property type="protein sequence ID" value="CCA21199.1"/>
    <property type="molecule type" value="Genomic_DNA"/>
</dbReference>
<reference evidence="2" key="1">
    <citation type="journal article" date="2011" name="PLoS Biol.">
        <title>Gene gain and loss during evolution of obligate parasitism in the white rust pathogen of Arabidopsis thaliana.</title>
        <authorList>
            <person name="Kemen E."/>
            <person name="Gardiner A."/>
            <person name="Schultz-Larsen T."/>
            <person name="Kemen A.C."/>
            <person name="Balmuth A.L."/>
            <person name="Robert-Seilaniantz A."/>
            <person name="Bailey K."/>
            <person name="Holub E."/>
            <person name="Studholme D.J."/>
            <person name="Maclean D."/>
            <person name="Jones J.D."/>
        </authorList>
    </citation>
    <scope>NUCLEOTIDE SEQUENCE</scope>
</reference>
<dbReference type="AlphaFoldDB" id="F0WIV5"/>
<dbReference type="InterPro" id="IPR004875">
    <property type="entry name" value="DDE_SF_endonuclease_dom"/>
</dbReference>
<evidence type="ECO:0000259" key="1">
    <source>
        <dbReference type="Pfam" id="PF03184"/>
    </source>
</evidence>
<organism evidence="2">
    <name type="scientific">Albugo laibachii Nc14</name>
    <dbReference type="NCBI Taxonomy" id="890382"/>
    <lineage>
        <taxon>Eukaryota</taxon>
        <taxon>Sar</taxon>
        <taxon>Stramenopiles</taxon>
        <taxon>Oomycota</taxon>
        <taxon>Peronosporomycetes</taxon>
        <taxon>Albuginales</taxon>
        <taxon>Albuginaceae</taxon>
        <taxon>Albugo</taxon>
    </lineage>
</organism>
<accession>F0WIV5</accession>
<dbReference type="HOGENOM" id="CLU_077827_0_0_1"/>
<sequence>MPTAVQRPLILVYDGSSSNYYGEIVLDSVRLKIILVLLPANATNLMQPLHVAVFKPFKATIDAVMREQNLNGCEGSITRKIAIRLVSTAWTKAIMDKPANGITSFTACERWPVSLPQQQRRLKLFWDGGCVKDVELPSWLKVGDIMQIEILVLPASSPNDRKRRKPLNANLRLFKREDLQNIDV</sequence>
<gene>
    <name evidence="2" type="primary">AlNc14C114G6490</name>
    <name evidence="2" type="ORF">ALNC14_073420</name>
</gene>